<proteinExistence type="predicted"/>
<reference evidence="1 2" key="1">
    <citation type="submission" date="2024-01" db="EMBL/GenBank/DDBJ databases">
        <title>Sphingobacterium tenebrionis sp. nov., a novel endophyte isolated from tenebrio molitor intestines.</title>
        <authorList>
            <person name="Zhang C."/>
        </authorList>
    </citation>
    <scope>NUCLEOTIDE SEQUENCE [LARGE SCALE GENOMIC DNA]</scope>
    <source>
        <strain evidence="1 2">PU5-4</strain>
    </source>
</reference>
<dbReference type="PANTHER" id="PTHR43563">
    <property type="entry name" value="AMINE OXIDASE"/>
    <property type="match status" value="1"/>
</dbReference>
<dbReference type="InterPro" id="IPR050703">
    <property type="entry name" value="Flavin_MAO"/>
</dbReference>
<keyword evidence="2" id="KW-1185">Reference proteome</keyword>
<accession>A0ABU8I611</accession>
<evidence type="ECO:0000313" key="2">
    <source>
        <dbReference type="Proteomes" id="UP001363035"/>
    </source>
</evidence>
<dbReference type="Gene3D" id="3.50.50.60">
    <property type="entry name" value="FAD/NAD(P)-binding domain"/>
    <property type="match status" value="1"/>
</dbReference>
<dbReference type="Pfam" id="PF13450">
    <property type="entry name" value="NAD_binding_8"/>
    <property type="match status" value="1"/>
</dbReference>
<name>A0ABU8I611_9SPHI</name>
<dbReference type="SUPFAM" id="SSF51905">
    <property type="entry name" value="FAD/NAD(P)-binding domain"/>
    <property type="match status" value="1"/>
</dbReference>
<dbReference type="PANTHER" id="PTHR43563:SF1">
    <property type="entry name" value="AMINE OXIDASE [FLAVIN-CONTAINING] B"/>
    <property type="match status" value="1"/>
</dbReference>
<dbReference type="InterPro" id="IPR036188">
    <property type="entry name" value="FAD/NAD-bd_sf"/>
</dbReference>
<organism evidence="1 2">
    <name type="scientific">Sphingobacterium tenebrionis</name>
    <dbReference type="NCBI Taxonomy" id="3111775"/>
    <lineage>
        <taxon>Bacteria</taxon>
        <taxon>Pseudomonadati</taxon>
        <taxon>Bacteroidota</taxon>
        <taxon>Sphingobacteriia</taxon>
        <taxon>Sphingobacteriales</taxon>
        <taxon>Sphingobacteriaceae</taxon>
        <taxon>Sphingobacterium</taxon>
    </lineage>
</organism>
<dbReference type="PROSITE" id="PS51257">
    <property type="entry name" value="PROKAR_LIPOPROTEIN"/>
    <property type="match status" value="1"/>
</dbReference>
<sequence length="538" mass="61847">MKSGARYKWNRRHFLKASLLLGLGTTFLQACKRKANHILLKLTGTNHILGHRLWLPDFPPVSEKIEIPVLILGGGIAGLSAAYQFHEKGFQDFLLLEMEDEVGGNSKSGSNSYSKHPQGAHYLPIPNASNKEIYHFLEKSKIVKGWTATGEPIFDEEQLSFDPMHRLFIDNYWQNGIVPEYGLDEEELAEMERFHGLMKDFTEMKGRDGKYVFDIPTLFASNDHDLEDLDSISMEKWLLDQGFKTKPVFSYVNYCCRDDFGTGVKHTSAFAGIHYFSSRKHDYLGNEEAVLTWQEGNGRLVSLLKKYAEGKIKNNCLAYKIEWDENKVQVQVYDIKTNKSTLYITNQLINCCPQFVNKYLITSRKTLSDKFAYAPWLIATITLKSFPAASGAPLSWDNVIHDGKGLGYIFDQHQSLAQYKAPYVISYYHSLDAQDLRKERKKLLDFSEEQWRDFIIEDLSKAHYGIEEEILDMRIHRLGHGMISPVPGFMMSEARKEMAKPIADRIYFAHSDLSGLSLFEEAFYRGYLTAKEILTKYY</sequence>
<evidence type="ECO:0000313" key="1">
    <source>
        <dbReference type="EMBL" id="MEI5984866.1"/>
    </source>
</evidence>
<protein>
    <submittedName>
        <fullName evidence="1">FAD-dependent oxidoreductase</fullName>
    </submittedName>
</protein>
<comment type="caution">
    <text evidence="1">The sequence shown here is derived from an EMBL/GenBank/DDBJ whole genome shotgun (WGS) entry which is preliminary data.</text>
</comment>
<gene>
    <name evidence="1" type="ORF">VJ786_08125</name>
</gene>
<dbReference type="RefSeq" id="WP_336557590.1">
    <property type="nucleotide sequence ID" value="NZ_JAYLLN010000016.1"/>
</dbReference>
<dbReference type="EMBL" id="JAYLLN010000016">
    <property type="protein sequence ID" value="MEI5984866.1"/>
    <property type="molecule type" value="Genomic_DNA"/>
</dbReference>
<dbReference type="Proteomes" id="UP001363035">
    <property type="component" value="Unassembled WGS sequence"/>
</dbReference>